<dbReference type="PROSITE" id="PS50053">
    <property type="entry name" value="UBIQUITIN_2"/>
    <property type="match status" value="1"/>
</dbReference>
<protein>
    <recommendedName>
        <fullName evidence="7">BAG family molecular chaperone regulator 4</fullName>
    </recommendedName>
</protein>
<dbReference type="STRING" id="3885.V7AMP2"/>
<dbReference type="PANTHER" id="PTHR12329:SF46">
    <property type="entry name" value="BCL-2-ASSOCIATED ATHANOGENE PROTEIN"/>
    <property type="match status" value="1"/>
</dbReference>
<dbReference type="InterPro" id="IPR003103">
    <property type="entry name" value="BAG_domain"/>
</dbReference>
<evidence type="ECO:0000259" key="3">
    <source>
        <dbReference type="PROSITE" id="PS50053"/>
    </source>
</evidence>
<dbReference type="Gramene" id="ESW06754">
    <property type="protein sequence ID" value="ESW06754"/>
    <property type="gene ID" value="PHAVU_010G073600g"/>
</dbReference>
<feature type="compositionally biased region" description="Polar residues" evidence="2">
    <location>
        <begin position="1"/>
        <end position="10"/>
    </location>
</feature>
<proteinExistence type="predicted"/>
<dbReference type="eggNOG" id="KOG4361">
    <property type="taxonomic scope" value="Eukaryota"/>
</dbReference>
<dbReference type="Pfam" id="PF02179">
    <property type="entry name" value="BAG"/>
    <property type="match status" value="1"/>
</dbReference>
<evidence type="ECO:0000256" key="1">
    <source>
        <dbReference type="ARBA" id="ARBA00023186"/>
    </source>
</evidence>
<dbReference type="AlphaFoldDB" id="V7AMP2"/>
<feature type="compositionally biased region" description="Low complexity" evidence="2">
    <location>
        <begin position="229"/>
        <end position="239"/>
    </location>
</feature>
<dbReference type="InterPro" id="IPR039773">
    <property type="entry name" value="BAG_chaperone_regulator"/>
</dbReference>
<accession>V7AMP2</accession>
<dbReference type="InterPro" id="IPR029071">
    <property type="entry name" value="Ubiquitin-like_domsf"/>
</dbReference>
<gene>
    <name evidence="5" type="ORF">PHAVU_010G073600g</name>
</gene>
<dbReference type="Gene3D" id="1.20.58.120">
    <property type="entry name" value="BAG domain"/>
    <property type="match status" value="1"/>
</dbReference>
<feature type="region of interest" description="Disordered" evidence="2">
    <location>
        <begin position="224"/>
        <end position="250"/>
    </location>
</feature>
<dbReference type="GO" id="GO:0050821">
    <property type="term" value="P:protein stabilization"/>
    <property type="evidence" value="ECO:0007669"/>
    <property type="project" value="TreeGrafter"/>
</dbReference>
<dbReference type="InterPro" id="IPR000626">
    <property type="entry name" value="Ubiquitin-like_dom"/>
</dbReference>
<dbReference type="Gene3D" id="3.10.20.90">
    <property type="entry name" value="Phosphatidylinositol 3-kinase Catalytic Subunit, Chain A, domain 1"/>
    <property type="match status" value="1"/>
</dbReference>
<dbReference type="SMART" id="SM00264">
    <property type="entry name" value="BAG"/>
    <property type="match status" value="1"/>
</dbReference>
<evidence type="ECO:0000313" key="6">
    <source>
        <dbReference type="Proteomes" id="UP000000226"/>
    </source>
</evidence>
<dbReference type="OMA" id="HHNHETA"/>
<reference evidence="6" key="1">
    <citation type="journal article" date="2014" name="Nat. Genet.">
        <title>A reference genome for common bean and genome-wide analysis of dual domestications.</title>
        <authorList>
            <person name="Schmutz J."/>
            <person name="McClean P.E."/>
            <person name="Mamidi S."/>
            <person name="Wu G.A."/>
            <person name="Cannon S.B."/>
            <person name="Grimwood J."/>
            <person name="Jenkins J."/>
            <person name="Shu S."/>
            <person name="Song Q."/>
            <person name="Chavarro C."/>
            <person name="Torres-Torres M."/>
            <person name="Geffroy V."/>
            <person name="Moghaddam S.M."/>
            <person name="Gao D."/>
            <person name="Abernathy B."/>
            <person name="Barry K."/>
            <person name="Blair M."/>
            <person name="Brick M.A."/>
            <person name="Chovatia M."/>
            <person name="Gepts P."/>
            <person name="Goodstein D.M."/>
            <person name="Gonzales M."/>
            <person name="Hellsten U."/>
            <person name="Hyten D.L."/>
            <person name="Jia G."/>
            <person name="Kelly J.D."/>
            <person name="Kudrna D."/>
            <person name="Lee R."/>
            <person name="Richard M.M."/>
            <person name="Miklas P.N."/>
            <person name="Osorno J.M."/>
            <person name="Rodrigues J."/>
            <person name="Thareau V."/>
            <person name="Urrea C.A."/>
            <person name="Wang M."/>
            <person name="Yu Y."/>
            <person name="Zhang M."/>
            <person name="Wing R.A."/>
            <person name="Cregan P.B."/>
            <person name="Rokhsar D.S."/>
            <person name="Jackson S.A."/>
        </authorList>
    </citation>
    <scope>NUCLEOTIDE SEQUENCE [LARGE SCALE GENOMIC DNA]</scope>
    <source>
        <strain evidence="6">cv. G19833</strain>
    </source>
</reference>
<dbReference type="Proteomes" id="UP000000226">
    <property type="component" value="Chromosome 10"/>
</dbReference>
<feature type="region of interest" description="Disordered" evidence="2">
    <location>
        <begin position="1"/>
        <end position="27"/>
    </location>
</feature>
<dbReference type="SUPFAM" id="SSF63491">
    <property type="entry name" value="BAG domain"/>
    <property type="match status" value="1"/>
</dbReference>
<evidence type="ECO:0000313" key="5">
    <source>
        <dbReference type="EMBL" id="ESW06754.1"/>
    </source>
</evidence>
<dbReference type="PROSITE" id="PS51035">
    <property type="entry name" value="BAG"/>
    <property type="match status" value="1"/>
</dbReference>
<name>V7AMP2_PHAVU</name>
<dbReference type="Pfam" id="PF00240">
    <property type="entry name" value="ubiquitin"/>
    <property type="match status" value="1"/>
</dbReference>
<sequence length="250" mass="27707">MNTAADSASEMSPEVRATESDGGGPRPTIKLNVWYGSSHHEVHLPAQSTFGDVKKLLVNKTGLEPEQQRLFFRGIEKGDNQHLHLEGVKDKSKIFLLEGTASKERKAEQTRKQNEMSKAFEAIAGVRAEVDKLSNRVTAIEVSMNAGNKASGKEFLVLTELLMSQLLKLDSIDAEGEAKLQRKAEVRRVQTLVDKLDSLKVRNSNPFIDSSNAVKVTTQWETFDSGMESSDAPSDSSPSTKVSRDWERFD</sequence>
<evidence type="ECO:0000256" key="2">
    <source>
        <dbReference type="SAM" id="MobiDB-lite"/>
    </source>
</evidence>
<keyword evidence="6" id="KW-1185">Reference proteome</keyword>
<organism evidence="5 6">
    <name type="scientific">Phaseolus vulgaris</name>
    <name type="common">Kidney bean</name>
    <name type="synonym">French bean</name>
    <dbReference type="NCBI Taxonomy" id="3885"/>
    <lineage>
        <taxon>Eukaryota</taxon>
        <taxon>Viridiplantae</taxon>
        <taxon>Streptophyta</taxon>
        <taxon>Embryophyta</taxon>
        <taxon>Tracheophyta</taxon>
        <taxon>Spermatophyta</taxon>
        <taxon>Magnoliopsida</taxon>
        <taxon>eudicotyledons</taxon>
        <taxon>Gunneridae</taxon>
        <taxon>Pentapetalae</taxon>
        <taxon>rosids</taxon>
        <taxon>fabids</taxon>
        <taxon>Fabales</taxon>
        <taxon>Fabaceae</taxon>
        <taxon>Papilionoideae</taxon>
        <taxon>50 kb inversion clade</taxon>
        <taxon>NPAAA clade</taxon>
        <taxon>indigoferoid/millettioid clade</taxon>
        <taxon>Phaseoleae</taxon>
        <taxon>Phaseolus</taxon>
    </lineage>
</organism>
<dbReference type="GO" id="GO:0005737">
    <property type="term" value="C:cytoplasm"/>
    <property type="evidence" value="ECO:0007669"/>
    <property type="project" value="TreeGrafter"/>
</dbReference>
<evidence type="ECO:0008006" key="7">
    <source>
        <dbReference type="Google" id="ProtNLM"/>
    </source>
</evidence>
<keyword evidence="1" id="KW-0143">Chaperone</keyword>
<dbReference type="EMBL" id="CM002297">
    <property type="protein sequence ID" value="ESW06754.1"/>
    <property type="molecule type" value="Genomic_DNA"/>
</dbReference>
<feature type="domain" description="Ubiquitin-like" evidence="3">
    <location>
        <begin position="27"/>
        <end position="97"/>
    </location>
</feature>
<dbReference type="InterPro" id="IPR036533">
    <property type="entry name" value="BAG_dom_sf"/>
</dbReference>
<feature type="domain" description="BAG" evidence="4">
    <location>
        <begin position="122"/>
        <end position="200"/>
    </location>
</feature>
<dbReference type="PhylomeDB" id="V7AMP2"/>
<evidence type="ECO:0000259" key="4">
    <source>
        <dbReference type="PROSITE" id="PS51035"/>
    </source>
</evidence>
<dbReference type="SMR" id="V7AMP2"/>
<dbReference type="GO" id="GO:0000774">
    <property type="term" value="F:adenyl-nucleotide exchange factor activity"/>
    <property type="evidence" value="ECO:0007669"/>
    <property type="project" value="TreeGrafter"/>
</dbReference>
<dbReference type="PANTHER" id="PTHR12329">
    <property type="entry name" value="BCL2-ASSOCIATED ATHANOGENE"/>
    <property type="match status" value="1"/>
</dbReference>
<dbReference type="GO" id="GO:0051087">
    <property type="term" value="F:protein-folding chaperone binding"/>
    <property type="evidence" value="ECO:0007669"/>
    <property type="project" value="InterPro"/>
</dbReference>
<dbReference type="OrthoDB" id="417450at2759"/>
<dbReference type="SUPFAM" id="SSF54236">
    <property type="entry name" value="Ubiquitin-like"/>
    <property type="match status" value="1"/>
</dbReference>